<evidence type="ECO:0000256" key="3">
    <source>
        <dbReference type="SAM" id="Phobius"/>
    </source>
</evidence>
<dbReference type="GO" id="GO:0000030">
    <property type="term" value="F:mannosyltransferase activity"/>
    <property type="evidence" value="ECO:0007669"/>
    <property type="project" value="TreeGrafter"/>
</dbReference>
<dbReference type="GO" id="GO:0016020">
    <property type="term" value="C:membrane"/>
    <property type="evidence" value="ECO:0007669"/>
    <property type="project" value="GOC"/>
</dbReference>
<keyword evidence="3" id="KW-1133">Transmembrane helix</keyword>
<dbReference type="InterPro" id="IPR029044">
    <property type="entry name" value="Nucleotide-diphossugar_trans"/>
</dbReference>
<evidence type="ECO:0000313" key="4">
    <source>
        <dbReference type="EMBL" id="QHT16065.1"/>
    </source>
</evidence>
<accession>A0A6C0DKI0</accession>
<sequence>MIPKIIHIICFSGYDNLQNEKKVEYLNIKKLNPNWDFIIWDNKMIDNLLEKYPKINNIYKNKSLIDDASKIKIASYLIMKEYGGLYIDMNTNNCMLSIDKLFNEESEKDNEKDYEKDYEKHENDDKNIYILTHQNNILDYLYILNPIPTYSSSFMAMNKNHPIWDKVIQKILFSKTNYQIINALDVSLQESEILHDKYTIHQLKNVNGIYNCLYKNTATSSSSITNTFINRIFTYTKLYHKQIILFLLSFLIIIGAEYIHLNNSNFYGVNNYIPGLGGVSNQQIPSNNQHTHKNIIKKRKPSSK</sequence>
<keyword evidence="1" id="KW-0808">Transferase</keyword>
<dbReference type="Gene3D" id="3.90.550.20">
    <property type="match status" value="1"/>
</dbReference>
<feature type="compositionally biased region" description="Basic residues" evidence="2">
    <location>
        <begin position="290"/>
        <end position="304"/>
    </location>
</feature>
<feature type="transmembrane region" description="Helical" evidence="3">
    <location>
        <begin position="243"/>
        <end position="261"/>
    </location>
</feature>
<keyword evidence="3" id="KW-0472">Membrane</keyword>
<feature type="region of interest" description="Disordered" evidence="2">
    <location>
        <begin position="283"/>
        <end position="304"/>
    </location>
</feature>
<evidence type="ECO:0000256" key="2">
    <source>
        <dbReference type="SAM" id="MobiDB-lite"/>
    </source>
</evidence>
<dbReference type="InterPro" id="IPR007577">
    <property type="entry name" value="GlycoTrfase_DXD_sugar-bd_CS"/>
</dbReference>
<protein>
    <recommendedName>
        <fullName evidence="5">Glycosyltransferase</fullName>
    </recommendedName>
</protein>
<name>A0A6C0DKI0_9ZZZZ</name>
<dbReference type="PANTHER" id="PTHR32385:SF15">
    <property type="entry name" value="INOSITOL PHOSPHOCERAMIDE MANNOSYLTRANSFERASE 1"/>
    <property type="match status" value="1"/>
</dbReference>
<dbReference type="GO" id="GO:0051999">
    <property type="term" value="P:mannosyl-inositol phosphorylceramide biosynthetic process"/>
    <property type="evidence" value="ECO:0007669"/>
    <property type="project" value="TreeGrafter"/>
</dbReference>
<evidence type="ECO:0008006" key="5">
    <source>
        <dbReference type="Google" id="ProtNLM"/>
    </source>
</evidence>
<evidence type="ECO:0000256" key="1">
    <source>
        <dbReference type="ARBA" id="ARBA00022679"/>
    </source>
</evidence>
<dbReference type="EMBL" id="MN739615">
    <property type="protein sequence ID" value="QHT16065.1"/>
    <property type="molecule type" value="Genomic_DNA"/>
</dbReference>
<dbReference type="SUPFAM" id="SSF53448">
    <property type="entry name" value="Nucleotide-diphospho-sugar transferases"/>
    <property type="match status" value="1"/>
</dbReference>
<dbReference type="Pfam" id="PF04488">
    <property type="entry name" value="Gly_transf_sug"/>
    <property type="match status" value="1"/>
</dbReference>
<dbReference type="InterPro" id="IPR051706">
    <property type="entry name" value="Glycosyltransferase_domain"/>
</dbReference>
<dbReference type="PANTHER" id="PTHR32385">
    <property type="entry name" value="MANNOSYL PHOSPHORYLINOSITOL CERAMIDE SYNTHASE"/>
    <property type="match status" value="1"/>
</dbReference>
<keyword evidence="3" id="KW-0812">Transmembrane</keyword>
<organism evidence="4">
    <name type="scientific">viral metagenome</name>
    <dbReference type="NCBI Taxonomy" id="1070528"/>
    <lineage>
        <taxon>unclassified sequences</taxon>
        <taxon>metagenomes</taxon>
        <taxon>organismal metagenomes</taxon>
    </lineage>
</organism>
<dbReference type="AlphaFoldDB" id="A0A6C0DKI0"/>
<reference evidence="4" key="1">
    <citation type="journal article" date="2020" name="Nature">
        <title>Giant virus diversity and host interactions through global metagenomics.</title>
        <authorList>
            <person name="Schulz F."/>
            <person name="Roux S."/>
            <person name="Paez-Espino D."/>
            <person name="Jungbluth S."/>
            <person name="Walsh D.A."/>
            <person name="Denef V.J."/>
            <person name="McMahon K.D."/>
            <person name="Konstantinidis K.T."/>
            <person name="Eloe-Fadrosh E.A."/>
            <person name="Kyrpides N.C."/>
            <person name="Woyke T."/>
        </authorList>
    </citation>
    <scope>NUCLEOTIDE SEQUENCE</scope>
    <source>
        <strain evidence="4">GVMAG-M-3300023174-182</strain>
    </source>
</reference>
<proteinExistence type="predicted"/>